<dbReference type="GO" id="GO:0003676">
    <property type="term" value="F:nucleic acid binding"/>
    <property type="evidence" value="ECO:0007669"/>
    <property type="project" value="InterPro"/>
</dbReference>
<proteinExistence type="predicted"/>
<evidence type="ECO:0000313" key="1">
    <source>
        <dbReference type="EMBL" id="ORZ04743.1"/>
    </source>
</evidence>
<evidence type="ECO:0000313" key="2">
    <source>
        <dbReference type="Proteomes" id="UP000193560"/>
    </source>
</evidence>
<dbReference type="OrthoDB" id="4843387at2759"/>
<dbReference type="Gene3D" id="3.30.420.10">
    <property type="entry name" value="Ribonuclease H-like superfamily/Ribonuclease H"/>
    <property type="match status" value="1"/>
</dbReference>
<name>A0A1X2HXJ0_9FUNG</name>
<reference evidence="1 2" key="1">
    <citation type="submission" date="2016-07" db="EMBL/GenBank/DDBJ databases">
        <title>Pervasive Adenine N6-methylation of Active Genes in Fungi.</title>
        <authorList>
            <consortium name="DOE Joint Genome Institute"/>
            <person name="Mondo S.J."/>
            <person name="Dannebaum R.O."/>
            <person name="Kuo R.C."/>
            <person name="Labutti K."/>
            <person name="Haridas S."/>
            <person name="Kuo A."/>
            <person name="Salamov A."/>
            <person name="Ahrendt S.R."/>
            <person name="Lipzen A."/>
            <person name="Sullivan W."/>
            <person name="Andreopoulos W.B."/>
            <person name="Clum A."/>
            <person name="Lindquist E."/>
            <person name="Daum C."/>
            <person name="Ramamoorthy G.K."/>
            <person name="Gryganskyi A."/>
            <person name="Culley D."/>
            <person name="Magnuson J.K."/>
            <person name="James T.Y."/>
            <person name="O'Malley M.A."/>
            <person name="Stajich J.E."/>
            <person name="Spatafora J.W."/>
            <person name="Visel A."/>
            <person name="Grigoriev I.V."/>
        </authorList>
    </citation>
    <scope>NUCLEOTIDE SEQUENCE [LARGE SCALE GENOMIC DNA]</scope>
    <source>
        <strain evidence="1 2">NRRL 1336</strain>
    </source>
</reference>
<comment type="caution">
    <text evidence="1">The sequence shown here is derived from an EMBL/GenBank/DDBJ whole genome shotgun (WGS) entry which is preliminary data.</text>
</comment>
<dbReference type="EMBL" id="MCGE01000048">
    <property type="protein sequence ID" value="ORZ04743.1"/>
    <property type="molecule type" value="Genomic_DNA"/>
</dbReference>
<dbReference type="InterPro" id="IPR036397">
    <property type="entry name" value="RNaseH_sf"/>
</dbReference>
<dbReference type="AlphaFoldDB" id="A0A1X2HXJ0"/>
<protein>
    <submittedName>
        <fullName evidence="1">Uncharacterized protein</fullName>
    </submittedName>
</protein>
<dbReference type="Proteomes" id="UP000193560">
    <property type="component" value="Unassembled WGS sequence"/>
</dbReference>
<organism evidence="1 2">
    <name type="scientific">Absidia repens</name>
    <dbReference type="NCBI Taxonomy" id="90262"/>
    <lineage>
        <taxon>Eukaryota</taxon>
        <taxon>Fungi</taxon>
        <taxon>Fungi incertae sedis</taxon>
        <taxon>Mucoromycota</taxon>
        <taxon>Mucoromycotina</taxon>
        <taxon>Mucoromycetes</taxon>
        <taxon>Mucorales</taxon>
        <taxon>Cunninghamellaceae</taxon>
        <taxon>Absidia</taxon>
    </lineage>
</organism>
<keyword evidence="2" id="KW-1185">Reference proteome</keyword>
<sequence>MTLSTTQKAEVLVYHKLGWNATKIAKVKETGSHKRDARQLKRLVREDRRGNLEDYQQLMTVKLHQSTLRRVKFAKEHKDWTKVLWTDEASFERGQSIPSSSLLSNDRRKLPNNTMTKKLILMQEGSVVVLTCLTWQFKRQYQQEHRYHDDNNKIKLWGDANVFHLF</sequence>
<accession>A0A1X2HXJ0</accession>
<gene>
    <name evidence="1" type="ORF">BCR42DRAFT_444041</name>
</gene>